<dbReference type="Gene3D" id="3.30.2010.20">
    <property type="match status" value="1"/>
</dbReference>
<evidence type="ECO:0000313" key="1">
    <source>
        <dbReference type="EMBL" id="HIQ81230.1"/>
    </source>
</evidence>
<reference evidence="1" key="1">
    <citation type="submission" date="2020-10" db="EMBL/GenBank/DDBJ databases">
        <authorList>
            <person name="Gilroy R."/>
        </authorList>
    </citation>
    <scope>NUCLEOTIDE SEQUENCE</scope>
    <source>
        <strain evidence="1">ChiSjej1B19-3389</strain>
    </source>
</reference>
<dbReference type="InterPro" id="IPR038555">
    <property type="entry name" value="Zincin_1_sf"/>
</dbReference>
<comment type="caution">
    <text evidence="1">The sequence shown here is derived from an EMBL/GenBank/DDBJ whole genome shotgun (WGS) entry which is preliminary data.</text>
</comment>
<dbReference type="Proteomes" id="UP000886787">
    <property type="component" value="Unassembled WGS sequence"/>
</dbReference>
<reference evidence="1" key="2">
    <citation type="journal article" date="2021" name="PeerJ">
        <title>Extensive microbial diversity within the chicken gut microbiome revealed by metagenomics and culture.</title>
        <authorList>
            <person name="Gilroy R."/>
            <person name="Ravi A."/>
            <person name="Getino M."/>
            <person name="Pursley I."/>
            <person name="Horton D.L."/>
            <person name="Alikhan N.F."/>
            <person name="Baker D."/>
            <person name="Gharbi K."/>
            <person name="Hall N."/>
            <person name="Watson M."/>
            <person name="Adriaenssens E.M."/>
            <person name="Foster-Nyarko E."/>
            <person name="Jarju S."/>
            <person name="Secka A."/>
            <person name="Antonio M."/>
            <person name="Oren A."/>
            <person name="Chaudhuri R.R."/>
            <person name="La Ragione R."/>
            <person name="Hildebrand F."/>
            <person name="Pallen M.J."/>
        </authorList>
    </citation>
    <scope>NUCLEOTIDE SEQUENCE</scope>
    <source>
        <strain evidence="1">ChiSjej1B19-3389</strain>
    </source>
</reference>
<organism evidence="1 2">
    <name type="scientific">Candidatus Scatavimonas merdigallinarum</name>
    <dbReference type="NCBI Taxonomy" id="2840914"/>
    <lineage>
        <taxon>Bacteria</taxon>
        <taxon>Bacillati</taxon>
        <taxon>Bacillota</taxon>
        <taxon>Clostridia</taxon>
        <taxon>Eubacteriales</taxon>
        <taxon>Oscillospiraceae</taxon>
        <taxon>Oscillospiraceae incertae sedis</taxon>
        <taxon>Candidatus Scatavimonas</taxon>
    </lineage>
</organism>
<gene>
    <name evidence="1" type="ORF">IAD32_08125</name>
</gene>
<dbReference type="AlphaFoldDB" id="A0A9D1CW83"/>
<sequence>MFSIEETNDILDEIADSIPYELYRELNGGIVLLPEAKLHPKSVGNDLYIMGEYHSSLAMGRYIKIYYGSFCKVYGHMSKAQYTERLRKVLLHELRHHNESLAGYEDLILYDEQTIANYLERKAAQKQARLAREERKKKKNT</sequence>
<accession>A0A9D1CW83</accession>
<evidence type="ECO:0000313" key="2">
    <source>
        <dbReference type="Proteomes" id="UP000886787"/>
    </source>
</evidence>
<protein>
    <submittedName>
        <fullName evidence="1">Metallopeptidase family protein</fullName>
    </submittedName>
</protein>
<proteinExistence type="predicted"/>
<dbReference type="EMBL" id="DVFW01000042">
    <property type="protein sequence ID" value="HIQ81230.1"/>
    <property type="molecule type" value="Genomic_DNA"/>
</dbReference>
<dbReference type="CDD" id="cd12953">
    <property type="entry name" value="MMP_TTHA0227"/>
    <property type="match status" value="1"/>
</dbReference>
<dbReference type="SUPFAM" id="SSF55486">
    <property type="entry name" value="Metalloproteases ('zincins'), catalytic domain"/>
    <property type="match status" value="1"/>
</dbReference>
<name>A0A9D1CW83_9FIRM</name>